<sequence>MYFCEMIFSCVIGAFTNIQFQIHMIPRPKTTICGPHKELFCAGIEPATRCTAVSCPDTAPTVQSNVVPRRLELRPVYGNRLTPYNHQRRHRCAYCPIRSCGLPSGFTGALTRKAGIDRVVFIYGNKLTPYYMGLITQIVKSTTGLRTASKGSSPPEQNQTRACSKSHQTTTDGAHSSRFITMASNSCTNETKNPPRTTPPVPPASSPSYTAEALTEEKDEAKIPQE</sequence>
<accession>A0A2H1W9Z1</accession>
<proteinExistence type="predicted"/>
<name>A0A2H1W9Z1_SPOFR</name>
<evidence type="ECO:0000256" key="1">
    <source>
        <dbReference type="SAM" id="MobiDB-lite"/>
    </source>
</evidence>
<gene>
    <name evidence="2" type="ORF">SFRICE_032200</name>
</gene>
<feature type="compositionally biased region" description="Polar residues" evidence="1">
    <location>
        <begin position="145"/>
        <end position="192"/>
    </location>
</feature>
<reference evidence="2" key="1">
    <citation type="submission" date="2016-07" db="EMBL/GenBank/DDBJ databases">
        <authorList>
            <person name="Bretaudeau A."/>
        </authorList>
    </citation>
    <scope>NUCLEOTIDE SEQUENCE</scope>
    <source>
        <strain evidence="2">Rice</strain>
        <tissue evidence="2">Whole body</tissue>
    </source>
</reference>
<feature type="region of interest" description="Disordered" evidence="1">
    <location>
        <begin position="145"/>
        <end position="226"/>
    </location>
</feature>
<organism evidence="2">
    <name type="scientific">Spodoptera frugiperda</name>
    <name type="common">Fall armyworm</name>
    <dbReference type="NCBI Taxonomy" id="7108"/>
    <lineage>
        <taxon>Eukaryota</taxon>
        <taxon>Metazoa</taxon>
        <taxon>Ecdysozoa</taxon>
        <taxon>Arthropoda</taxon>
        <taxon>Hexapoda</taxon>
        <taxon>Insecta</taxon>
        <taxon>Pterygota</taxon>
        <taxon>Neoptera</taxon>
        <taxon>Endopterygota</taxon>
        <taxon>Lepidoptera</taxon>
        <taxon>Glossata</taxon>
        <taxon>Ditrysia</taxon>
        <taxon>Noctuoidea</taxon>
        <taxon>Noctuidae</taxon>
        <taxon>Amphipyrinae</taxon>
        <taxon>Spodoptera</taxon>
    </lineage>
</organism>
<protein>
    <submittedName>
        <fullName evidence="2">SFRICE_032200</fullName>
    </submittedName>
</protein>
<dbReference type="AlphaFoldDB" id="A0A2H1W9Z1"/>
<feature type="compositionally biased region" description="Pro residues" evidence="1">
    <location>
        <begin position="196"/>
        <end position="205"/>
    </location>
</feature>
<dbReference type="EMBL" id="ODYU01007272">
    <property type="protein sequence ID" value="SOQ49901.1"/>
    <property type="molecule type" value="Genomic_DNA"/>
</dbReference>
<feature type="compositionally biased region" description="Basic and acidic residues" evidence="1">
    <location>
        <begin position="215"/>
        <end position="226"/>
    </location>
</feature>
<evidence type="ECO:0000313" key="2">
    <source>
        <dbReference type="EMBL" id="SOQ49901.1"/>
    </source>
</evidence>